<reference evidence="1 2" key="1">
    <citation type="submission" date="2024-08" db="EMBL/GenBank/DDBJ databases">
        <authorList>
            <person name="Cucini C."/>
            <person name="Frati F."/>
        </authorList>
    </citation>
    <scope>NUCLEOTIDE SEQUENCE [LARGE SCALE GENOMIC DNA]</scope>
</reference>
<dbReference type="EMBL" id="CAXLJM020000048">
    <property type="protein sequence ID" value="CAL8112381.1"/>
    <property type="molecule type" value="Genomic_DNA"/>
</dbReference>
<evidence type="ECO:0000313" key="1">
    <source>
        <dbReference type="EMBL" id="CAL8112381.1"/>
    </source>
</evidence>
<proteinExistence type="predicted"/>
<dbReference type="Proteomes" id="UP001642540">
    <property type="component" value="Unassembled WGS sequence"/>
</dbReference>
<comment type="caution">
    <text evidence="1">The sequence shown here is derived from an EMBL/GenBank/DDBJ whole genome shotgun (WGS) entry which is preliminary data.</text>
</comment>
<dbReference type="InterPro" id="IPR011024">
    <property type="entry name" value="G_crystallin-like"/>
</dbReference>
<gene>
    <name evidence="1" type="ORF">ODALV1_LOCUS15622</name>
</gene>
<protein>
    <submittedName>
        <fullName evidence="1">Uncharacterized protein</fullName>
    </submittedName>
</protein>
<evidence type="ECO:0000313" key="2">
    <source>
        <dbReference type="Proteomes" id="UP001642540"/>
    </source>
</evidence>
<dbReference type="Gene3D" id="2.60.20.10">
    <property type="entry name" value="Crystallins"/>
    <property type="match status" value="1"/>
</dbReference>
<keyword evidence="2" id="KW-1185">Reference proteome</keyword>
<sequence length="285" mass="31659">MNRMCCYQSQFNNGEFGRGPTSFDIWRRHQRSMIIQNQPRANENGAPHASLYNKGAKLSTVLTSRAYYGRAETNSQVYDSKPEECRASNFYYCCSDELCYPKKSDALDCFIKGCRSFCGIGSANRNGSYCEERGCVYNSNLRTCRGPQTCERIAGVLANECIEAGCNYCCLSSICQTNSGGSDCINKLPPNIDSDSELKITIYEHINFLGTSYTYNGFEYCKGCRNLPSTLVNRLSGINTNGICVRLYTDSNCRGTTLNLTGAHGDFTRVLGQNVNDKLNSLSLC</sequence>
<name>A0ABP1QZH9_9HEXA</name>
<organism evidence="1 2">
    <name type="scientific">Orchesella dallaii</name>
    <dbReference type="NCBI Taxonomy" id="48710"/>
    <lineage>
        <taxon>Eukaryota</taxon>
        <taxon>Metazoa</taxon>
        <taxon>Ecdysozoa</taxon>
        <taxon>Arthropoda</taxon>
        <taxon>Hexapoda</taxon>
        <taxon>Collembola</taxon>
        <taxon>Entomobryomorpha</taxon>
        <taxon>Entomobryoidea</taxon>
        <taxon>Orchesellidae</taxon>
        <taxon>Orchesellinae</taxon>
        <taxon>Orchesella</taxon>
    </lineage>
</organism>
<dbReference type="SUPFAM" id="SSF49695">
    <property type="entry name" value="gamma-Crystallin-like"/>
    <property type="match status" value="1"/>
</dbReference>
<accession>A0ABP1QZH9</accession>